<evidence type="ECO:0000259" key="6">
    <source>
        <dbReference type="Pfam" id="PF04542"/>
    </source>
</evidence>
<sequence length="211" mass="24057">MNIPGDLINVINPETRASLILRLGDPADDLAWAEFLQVYEPMLFRLSSRWGLQEADAREVVQETLLAVAKSIGKFADDRQAGSFRRWLATITRNKLADHLTKRSRQESGSGDTDVHRWLEQQASETSSASLWDWNEKRQVFAWAAESVRSQVSDQTWQAFYRTNVQGQSVQQVAAELGMREGMIYVARSRVMSRLRKAVQLWTDSPDEVSL</sequence>
<proteinExistence type="inferred from homology"/>
<gene>
    <name evidence="7" type="primary">sigE_9</name>
    <name evidence="7" type="ORF">Pla52n_21120</name>
</gene>
<organism evidence="7 8">
    <name type="scientific">Stieleria varia</name>
    <dbReference type="NCBI Taxonomy" id="2528005"/>
    <lineage>
        <taxon>Bacteria</taxon>
        <taxon>Pseudomonadati</taxon>
        <taxon>Planctomycetota</taxon>
        <taxon>Planctomycetia</taxon>
        <taxon>Pirellulales</taxon>
        <taxon>Pirellulaceae</taxon>
        <taxon>Stieleria</taxon>
    </lineage>
</organism>
<dbReference type="RefSeq" id="WP_146519476.1">
    <property type="nucleotide sequence ID" value="NZ_SJPN01000002.1"/>
</dbReference>
<dbReference type="NCBIfam" id="TIGR02937">
    <property type="entry name" value="sigma70-ECF"/>
    <property type="match status" value="1"/>
</dbReference>
<evidence type="ECO:0000313" key="7">
    <source>
        <dbReference type="EMBL" id="TWU06391.1"/>
    </source>
</evidence>
<dbReference type="SUPFAM" id="SSF88946">
    <property type="entry name" value="Sigma2 domain of RNA polymerase sigma factors"/>
    <property type="match status" value="1"/>
</dbReference>
<evidence type="ECO:0000256" key="2">
    <source>
        <dbReference type="ARBA" id="ARBA00023015"/>
    </source>
</evidence>
<reference evidence="7 8" key="1">
    <citation type="submission" date="2019-02" db="EMBL/GenBank/DDBJ databases">
        <title>Deep-cultivation of Planctomycetes and their phenomic and genomic characterization uncovers novel biology.</title>
        <authorList>
            <person name="Wiegand S."/>
            <person name="Jogler M."/>
            <person name="Boedeker C."/>
            <person name="Pinto D."/>
            <person name="Vollmers J."/>
            <person name="Rivas-Marin E."/>
            <person name="Kohn T."/>
            <person name="Peeters S.H."/>
            <person name="Heuer A."/>
            <person name="Rast P."/>
            <person name="Oberbeckmann S."/>
            <person name="Bunk B."/>
            <person name="Jeske O."/>
            <person name="Meyerdierks A."/>
            <person name="Storesund J.E."/>
            <person name="Kallscheuer N."/>
            <person name="Luecker S."/>
            <person name="Lage O.M."/>
            <person name="Pohl T."/>
            <person name="Merkel B.J."/>
            <person name="Hornburger P."/>
            <person name="Mueller R.-W."/>
            <person name="Bruemmer F."/>
            <person name="Labrenz M."/>
            <person name="Spormann A.M."/>
            <person name="Op Den Camp H."/>
            <person name="Overmann J."/>
            <person name="Amann R."/>
            <person name="Jetten M.S.M."/>
            <person name="Mascher T."/>
            <person name="Medema M.H."/>
            <person name="Devos D.P."/>
            <person name="Kaster A.-K."/>
            <person name="Ovreas L."/>
            <person name="Rohde M."/>
            <person name="Galperin M.Y."/>
            <person name="Jogler C."/>
        </authorList>
    </citation>
    <scope>NUCLEOTIDE SEQUENCE [LARGE SCALE GENOMIC DNA]</scope>
    <source>
        <strain evidence="7 8">Pla52n</strain>
    </source>
</reference>
<dbReference type="GO" id="GO:0003677">
    <property type="term" value="F:DNA binding"/>
    <property type="evidence" value="ECO:0007669"/>
    <property type="project" value="UniProtKB-KW"/>
</dbReference>
<evidence type="ECO:0000256" key="5">
    <source>
        <dbReference type="ARBA" id="ARBA00023163"/>
    </source>
</evidence>
<keyword evidence="5" id="KW-0804">Transcription</keyword>
<name>A0A5C6B4I7_9BACT</name>
<dbReference type="InterPro" id="IPR039425">
    <property type="entry name" value="RNA_pol_sigma-70-like"/>
</dbReference>
<dbReference type="PANTHER" id="PTHR43133">
    <property type="entry name" value="RNA POLYMERASE ECF-TYPE SIGMA FACTO"/>
    <property type="match status" value="1"/>
</dbReference>
<dbReference type="EMBL" id="SJPN01000002">
    <property type="protein sequence ID" value="TWU06391.1"/>
    <property type="molecule type" value="Genomic_DNA"/>
</dbReference>
<comment type="caution">
    <text evidence="7">The sequence shown here is derived from an EMBL/GenBank/DDBJ whole genome shotgun (WGS) entry which is preliminary data.</text>
</comment>
<dbReference type="GO" id="GO:0006352">
    <property type="term" value="P:DNA-templated transcription initiation"/>
    <property type="evidence" value="ECO:0007669"/>
    <property type="project" value="InterPro"/>
</dbReference>
<comment type="similarity">
    <text evidence="1">Belongs to the sigma-70 factor family. ECF subfamily.</text>
</comment>
<dbReference type="GO" id="GO:0016987">
    <property type="term" value="F:sigma factor activity"/>
    <property type="evidence" value="ECO:0007669"/>
    <property type="project" value="UniProtKB-KW"/>
</dbReference>
<keyword evidence="4" id="KW-0238">DNA-binding</keyword>
<dbReference type="Gene3D" id="1.10.1740.10">
    <property type="match status" value="1"/>
</dbReference>
<dbReference type="OrthoDB" id="258490at2"/>
<protein>
    <submittedName>
        <fullName evidence="7">ECF RNA polymerase sigma factor SigE</fullName>
    </submittedName>
</protein>
<feature type="domain" description="RNA polymerase sigma-70 region 2" evidence="6">
    <location>
        <begin position="38"/>
        <end position="105"/>
    </location>
</feature>
<dbReference type="Proteomes" id="UP000320176">
    <property type="component" value="Unassembled WGS sequence"/>
</dbReference>
<evidence type="ECO:0000256" key="3">
    <source>
        <dbReference type="ARBA" id="ARBA00023082"/>
    </source>
</evidence>
<dbReference type="AlphaFoldDB" id="A0A5C6B4I7"/>
<dbReference type="InterPro" id="IPR014284">
    <property type="entry name" value="RNA_pol_sigma-70_dom"/>
</dbReference>
<evidence type="ECO:0000313" key="8">
    <source>
        <dbReference type="Proteomes" id="UP000320176"/>
    </source>
</evidence>
<accession>A0A5C6B4I7</accession>
<dbReference type="InterPro" id="IPR036388">
    <property type="entry name" value="WH-like_DNA-bd_sf"/>
</dbReference>
<dbReference type="Gene3D" id="1.10.10.10">
    <property type="entry name" value="Winged helix-like DNA-binding domain superfamily/Winged helix DNA-binding domain"/>
    <property type="match status" value="1"/>
</dbReference>
<dbReference type="SUPFAM" id="SSF88659">
    <property type="entry name" value="Sigma3 and sigma4 domains of RNA polymerase sigma factors"/>
    <property type="match status" value="1"/>
</dbReference>
<dbReference type="InterPro" id="IPR013324">
    <property type="entry name" value="RNA_pol_sigma_r3/r4-like"/>
</dbReference>
<dbReference type="InterPro" id="IPR007627">
    <property type="entry name" value="RNA_pol_sigma70_r2"/>
</dbReference>
<keyword evidence="2" id="KW-0805">Transcription regulation</keyword>
<dbReference type="Pfam" id="PF04542">
    <property type="entry name" value="Sigma70_r2"/>
    <property type="match status" value="1"/>
</dbReference>
<evidence type="ECO:0000256" key="4">
    <source>
        <dbReference type="ARBA" id="ARBA00023125"/>
    </source>
</evidence>
<dbReference type="InterPro" id="IPR013325">
    <property type="entry name" value="RNA_pol_sigma_r2"/>
</dbReference>
<evidence type="ECO:0000256" key="1">
    <source>
        <dbReference type="ARBA" id="ARBA00010641"/>
    </source>
</evidence>
<dbReference type="PANTHER" id="PTHR43133:SF8">
    <property type="entry name" value="RNA POLYMERASE SIGMA FACTOR HI_1459-RELATED"/>
    <property type="match status" value="1"/>
</dbReference>
<keyword evidence="3" id="KW-0731">Sigma factor</keyword>
<keyword evidence="8" id="KW-1185">Reference proteome</keyword>